<feature type="region of interest" description="Disordered" evidence="1">
    <location>
        <begin position="69"/>
        <end position="92"/>
    </location>
</feature>
<sequence>MELTNEGELLLDATCAPADIAYPTDLSLLNQAREKLEKIIDILHEPERGKTRKPRTYRERARKAYLAVAKQRRVKPARDTKSDRQAAQVRFP</sequence>
<keyword evidence="3" id="KW-1185">Reference proteome</keyword>
<proteinExistence type="predicted"/>
<reference evidence="2 3" key="1">
    <citation type="submission" date="2019-07" db="EMBL/GenBank/DDBJ databases">
        <title>Paenibacillus ottowii sp. nov. isolated from a fermentation system processing bovine manure.</title>
        <authorList>
            <person name="Velazquez L.F."/>
            <person name="Rajbanshi S."/>
            <person name="Guan S."/>
            <person name="Hinchee M."/>
            <person name="Welsh A."/>
        </authorList>
    </citation>
    <scope>NUCLEOTIDE SEQUENCE [LARGE SCALE GENOMIC DNA]</scope>
    <source>
        <strain evidence="2 3">MS2379</strain>
    </source>
</reference>
<evidence type="ECO:0008006" key="4">
    <source>
        <dbReference type="Google" id="ProtNLM"/>
    </source>
</evidence>
<organism evidence="2 3">
    <name type="scientific">Paenibacillus ottowii</name>
    <dbReference type="NCBI Taxonomy" id="2315729"/>
    <lineage>
        <taxon>Bacteria</taxon>
        <taxon>Bacillati</taxon>
        <taxon>Bacillota</taxon>
        <taxon>Bacilli</taxon>
        <taxon>Bacillales</taxon>
        <taxon>Paenibacillaceae</taxon>
        <taxon>Paenibacillus</taxon>
    </lineage>
</organism>
<evidence type="ECO:0000313" key="3">
    <source>
        <dbReference type="Proteomes" id="UP000319219"/>
    </source>
</evidence>
<comment type="caution">
    <text evidence="2">The sequence shown here is derived from an EMBL/GenBank/DDBJ whole genome shotgun (WGS) entry which is preliminary data.</text>
</comment>
<dbReference type="EMBL" id="VIJZ01000011">
    <property type="protein sequence ID" value="TQR96593.1"/>
    <property type="molecule type" value="Genomic_DNA"/>
</dbReference>
<protein>
    <recommendedName>
        <fullName evidence="4">Transposase</fullName>
    </recommendedName>
</protein>
<gene>
    <name evidence="2" type="ORF">FKV70_21570</name>
</gene>
<accession>A0ABY3AYY2</accession>
<evidence type="ECO:0000256" key="1">
    <source>
        <dbReference type="SAM" id="MobiDB-lite"/>
    </source>
</evidence>
<dbReference type="Proteomes" id="UP000319219">
    <property type="component" value="Unassembled WGS sequence"/>
</dbReference>
<name>A0ABY3AYY2_9BACL</name>
<evidence type="ECO:0000313" key="2">
    <source>
        <dbReference type="EMBL" id="TQR96593.1"/>
    </source>
</evidence>